<dbReference type="PANTHER" id="PTHR47326:SF1">
    <property type="entry name" value="HTH PSQ-TYPE DOMAIN-CONTAINING PROTEIN"/>
    <property type="match status" value="1"/>
</dbReference>
<feature type="compositionally biased region" description="Acidic residues" evidence="1">
    <location>
        <begin position="236"/>
        <end position="245"/>
    </location>
</feature>
<sequence length="290" mass="33689">MDEENIRRVNQPKKFYSRHQSETSGKSFTRKHVYPRKQEGDRYRKRNEVQFGISSVMHCTYDGDTAVKGTIVTRSHIDGLLVNTYKLLHNSDPRPSFPVRLAYETGEVHIKPQKVQDIRSLLPHVPLAYTDFYEELLNLPTGGIDSKKEQEHRWSLNVWCEISGNFVIGSYFFEGTVTADSYCHLLNHELPLLLENIPLNSRKEMWYQQDGTPPHFAIRTRELLNDKFGGRWIGLENEDSVEQEEEPNKPSTSHDPDFEEKDDKLHRLSQAELSDLIRDPVKGEGRNPRV</sequence>
<keyword evidence="3" id="KW-1185">Reference proteome</keyword>
<proteinExistence type="predicted"/>
<dbReference type="InterPro" id="IPR036397">
    <property type="entry name" value="RNaseH_sf"/>
</dbReference>
<protein>
    <submittedName>
        <fullName evidence="2">Uncharacterized protein</fullName>
    </submittedName>
</protein>
<name>A0ABQ8TIC7_PERAM</name>
<feature type="region of interest" description="Disordered" evidence="1">
    <location>
        <begin position="236"/>
        <end position="290"/>
    </location>
</feature>
<dbReference type="PANTHER" id="PTHR47326">
    <property type="entry name" value="TRANSPOSABLE ELEMENT TC3 TRANSPOSASE-LIKE PROTEIN"/>
    <property type="match status" value="1"/>
</dbReference>
<dbReference type="EMBL" id="JAJSOF020000009">
    <property type="protein sequence ID" value="KAJ4446364.1"/>
    <property type="molecule type" value="Genomic_DNA"/>
</dbReference>
<accession>A0ABQ8TIC7</accession>
<evidence type="ECO:0000256" key="1">
    <source>
        <dbReference type="SAM" id="MobiDB-lite"/>
    </source>
</evidence>
<reference evidence="2 3" key="1">
    <citation type="journal article" date="2022" name="Allergy">
        <title>Genome assembly and annotation of Periplaneta americana reveal a comprehensive cockroach allergen profile.</title>
        <authorList>
            <person name="Wang L."/>
            <person name="Xiong Q."/>
            <person name="Saelim N."/>
            <person name="Wang L."/>
            <person name="Nong W."/>
            <person name="Wan A.T."/>
            <person name="Shi M."/>
            <person name="Liu X."/>
            <person name="Cao Q."/>
            <person name="Hui J.H.L."/>
            <person name="Sookrung N."/>
            <person name="Leung T.F."/>
            <person name="Tungtrongchitr A."/>
            <person name="Tsui S.K.W."/>
        </authorList>
    </citation>
    <scope>NUCLEOTIDE SEQUENCE [LARGE SCALE GENOMIC DNA]</scope>
    <source>
        <strain evidence="2">PWHHKU_190912</strain>
    </source>
</reference>
<organism evidence="2 3">
    <name type="scientific">Periplaneta americana</name>
    <name type="common">American cockroach</name>
    <name type="synonym">Blatta americana</name>
    <dbReference type="NCBI Taxonomy" id="6978"/>
    <lineage>
        <taxon>Eukaryota</taxon>
        <taxon>Metazoa</taxon>
        <taxon>Ecdysozoa</taxon>
        <taxon>Arthropoda</taxon>
        <taxon>Hexapoda</taxon>
        <taxon>Insecta</taxon>
        <taxon>Pterygota</taxon>
        <taxon>Neoptera</taxon>
        <taxon>Polyneoptera</taxon>
        <taxon>Dictyoptera</taxon>
        <taxon>Blattodea</taxon>
        <taxon>Blattoidea</taxon>
        <taxon>Blattidae</taxon>
        <taxon>Blattinae</taxon>
        <taxon>Periplaneta</taxon>
    </lineage>
</organism>
<dbReference type="Proteomes" id="UP001148838">
    <property type="component" value="Unassembled WGS sequence"/>
</dbReference>
<feature type="region of interest" description="Disordered" evidence="1">
    <location>
        <begin position="1"/>
        <end position="41"/>
    </location>
</feature>
<gene>
    <name evidence="2" type="ORF">ANN_13060</name>
</gene>
<evidence type="ECO:0000313" key="3">
    <source>
        <dbReference type="Proteomes" id="UP001148838"/>
    </source>
</evidence>
<feature type="compositionally biased region" description="Basic and acidic residues" evidence="1">
    <location>
        <begin position="275"/>
        <end position="290"/>
    </location>
</feature>
<evidence type="ECO:0000313" key="2">
    <source>
        <dbReference type="EMBL" id="KAJ4446364.1"/>
    </source>
</evidence>
<comment type="caution">
    <text evidence="2">The sequence shown here is derived from an EMBL/GenBank/DDBJ whole genome shotgun (WGS) entry which is preliminary data.</text>
</comment>
<dbReference type="Gene3D" id="3.30.420.10">
    <property type="entry name" value="Ribonuclease H-like superfamily/Ribonuclease H"/>
    <property type="match status" value="1"/>
</dbReference>
<feature type="compositionally biased region" description="Basic and acidic residues" evidence="1">
    <location>
        <begin position="246"/>
        <end position="266"/>
    </location>
</feature>